<keyword evidence="1" id="KW-1133">Transmembrane helix</keyword>
<proteinExistence type="predicted"/>
<comment type="caution">
    <text evidence="2">The sequence shown here is derived from an EMBL/GenBank/DDBJ whole genome shotgun (WGS) entry which is preliminary data.</text>
</comment>
<dbReference type="EMBL" id="BRXW01000161">
    <property type="protein sequence ID" value="GMI11335.1"/>
    <property type="molecule type" value="Genomic_DNA"/>
</dbReference>
<keyword evidence="3" id="KW-1185">Reference proteome</keyword>
<feature type="transmembrane region" description="Helical" evidence="1">
    <location>
        <begin position="41"/>
        <end position="63"/>
    </location>
</feature>
<evidence type="ECO:0000313" key="3">
    <source>
        <dbReference type="Proteomes" id="UP001165122"/>
    </source>
</evidence>
<dbReference type="AlphaFoldDB" id="A0A9W7FFR7"/>
<gene>
    <name evidence="2" type="ORF">TrLO_g7768</name>
</gene>
<name>A0A9W7FFR7_9STRA</name>
<reference evidence="3" key="1">
    <citation type="journal article" date="2023" name="Commun. Biol.">
        <title>Genome analysis of Parmales, the sister group of diatoms, reveals the evolutionary specialization of diatoms from phago-mixotrophs to photoautotrophs.</title>
        <authorList>
            <person name="Ban H."/>
            <person name="Sato S."/>
            <person name="Yoshikawa S."/>
            <person name="Yamada K."/>
            <person name="Nakamura Y."/>
            <person name="Ichinomiya M."/>
            <person name="Sato N."/>
            <person name="Blanc-Mathieu R."/>
            <person name="Endo H."/>
            <person name="Kuwata A."/>
            <person name="Ogata H."/>
        </authorList>
    </citation>
    <scope>NUCLEOTIDE SEQUENCE [LARGE SCALE GENOMIC DNA]</scope>
    <source>
        <strain evidence="3">NIES 3700</strain>
    </source>
</reference>
<evidence type="ECO:0000313" key="2">
    <source>
        <dbReference type="EMBL" id="GMI11335.1"/>
    </source>
</evidence>
<sequence length="90" mass="9969">MDDRSDRSRTPLGTWRTSSEMLAQLRMEGAVLSREYFVRPFATFFSVIPLVIGVCACSAALLLNLSQGCAQIVLQERRPSAPKPRPDVEG</sequence>
<protein>
    <submittedName>
        <fullName evidence="2">Uncharacterized protein</fullName>
    </submittedName>
</protein>
<keyword evidence="1" id="KW-0472">Membrane</keyword>
<accession>A0A9W7FFR7</accession>
<dbReference type="Proteomes" id="UP001165122">
    <property type="component" value="Unassembled WGS sequence"/>
</dbReference>
<keyword evidence="1" id="KW-0812">Transmembrane</keyword>
<organism evidence="2 3">
    <name type="scientific">Triparma laevis f. longispina</name>
    <dbReference type="NCBI Taxonomy" id="1714387"/>
    <lineage>
        <taxon>Eukaryota</taxon>
        <taxon>Sar</taxon>
        <taxon>Stramenopiles</taxon>
        <taxon>Ochrophyta</taxon>
        <taxon>Bolidophyceae</taxon>
        <taxon>Parmales</taxon>
        <taxon>Triparmaceae</taxon>
        <taxon>Triparma</taxon>
    </lineage>
</organism>
<evidence type="ECO:0000256" key="1">
    <source>
        <dbReference type="SAM" id="Phobius"/>
    </source>
</evidence>